<dbReference type="OrthoDB" id="2267579at2759"/>
<dbReference type="OMA" id="VERQDHE"/>
<evidence type="ECO:0000313" key="3">
    <source>
        <dbReference type="EMBL" id="ORY99164.1"/>
    </source>
</evidence>
<feature type="region of interest" description="Disordered" evidence="2">
    <location>
        <begin position="1"/>
        <end position="82"/>
    </location>
</feature>
<evidence type="ECO:0000256" key="1">
    <source>
        <dbReference type="SAM" id="Coils"/>
    </source>
</evidence>
<accession>A0A1X2HJ92</accession>
<dbReference type="AlphaFoldDB" id="A0A1X2HJ92"/>
<dbReference type="EMBL" id="MCGN01000003">
    <property type="protein sequence ID" value="ORY99164.1"/>
    <property type="molecule type" value="Genomic_DNA"/>
</dbReference>
<sequence>MGRTIAPKSAKGSPESATRSTIAPPAAKPRSRSASPSSGSSRRTVRSRSPARRASPDAAEQSASPALPADSLPNGQGQPASLLNTQDWDAIVAAAETESRAAHGAQRVDHVHTEMPLWLAELKEDWRSTNARLDEQRAVISAYQARVERQDHELAEIRAILEDNRALKEERTQLQQGLDAAHATIAELRRELASHVTQGGPTAMETDLPRPAPVPSVPLPSEGLMASQHAPTPAEAAALPVVPTATHRTVSFAAAAAANASRPARRRSKQPPPPPRTTRSPEQVLRLFSPPSGPQGYSFVYLHRSHRLSHSEVRKAMRDLDADQSRIIDVHFPVKGVVGCKVGVSTFQATHRGSTLMDITGLSNEELGELVRQQLDTGASILDTALPAEIRSDLDKTNKHTAAANIKQFEQTTPRYSGGKWTLPGALNRILFSKVRQHRLDALSVVQQHYQDANKLRIVGHAATEIFQELNAILVRVYGYASGKAMDEATKRVSDETLGIPVDDTADHKMEAT</sequence>
<comment type="caution">
    <text evidence="3">The sequence shown here is derived from an EMBL/GenBank/DDBJ whole genome shotgun (WGS) entry which is preliminary data.</text>
</comment>
<dbReference type="STRING" id="13706.A0A1X2HJ92"/>
<protein>
    <submittedName>
        <fullName evidence="3">Uncharacterized protein</fullName>
    </submittedName>
</protein>
<name>A0A1X2HJ92_SYNRA</name>
<dbReference type="InParanoid" id="A0A1X2HJ92"/>
<keyword evidence="4" id="KW-1185">Reference proteome</keyword>
<feature type="region of interest" description="Disordered" evidence="2">
    <location>
        <begin position="254"/>
        <end position="289"/>
    </location>
</feature>
<feature type="compositionally biased region" description="Low complexity" evidence="2">
    <location>
        <begin position="32"/>
        <end position="42"/>
    </location>
</feature>
<keyword evidence="1" id="KW-0175">Coiled coil</keyword>
<proteinExistence type="predicted"/>
<organism evidence="3 4">
    <name type="scientific">Syncephalastrum racemosum</name>
    <name type="common">Filamentous fungus</name>
    <dbReference type="NCBI Taxonomy" id="13706"/>
    <lineage>
        <taxon>Eukaryota</taxon>
        <taxon>Fungi</taxon>
        <taxon>Fungi incertae sedis</taxon>
        <taxon>Mucoromycota</taxon>
        <taxon>Mucoromycotina</taxon>
        <taxon>Mucoromycetes</taxon>
        <taxon>Mucorales</taxon>
        <taxon>Syncephalastraceae</taxon>
        <taxon>Syncephalastrum</taxon>
    </lineage>
</organism>
<gene>
    <name evidence="3" type="ORF">BCR43DRAFT_503895</name>
</gene>
<dbReference type="Proteomes" id="UP000242180">
    <property type="component" value="Unassembled WGS sequence"/>
</dbReference>
<feature type="coiled-coil region" evidence="1">
    <location>
        <begin position="157"/>
        <end position="198"/>
    </location>
</feature>
<feature type="compositionally biased region" description="Polar residues" evidence="2">
    <location>
        <begin position="73"/>
        <end position="82"/>
    </location>
</feature>
<evidence type="ECO:0000313" key="4">
    <source>
        <dbReference type="Proteomes" id="UP000242180"/>
    </source>
</evidence>
<reference evidence="3 4" key="1">
    <citation type="submission" date="2016-07" db="EMBL/GenBank/DDBJ databases">
        <title>Pervasive Adenine N6-methylation of Active Genes in Fungi.</title>
        <authorList>
            <consortium name="DOE Joint Genome Institute"/>
            <person name="Mondo S.J."/>
            <person name="Dannebaum R.O."/>
            <person name="Kuo R.C."/>
            <person name="Labutti K."/>
            <person name="Haridas S."/>
            <person name="Kuo A."/>
            <person name="Salamov A."/>
            <person name="Ahrendt S.R."/>
            <person name="Lipzen A."/>
            <person name="Sullivan W."/>
            <person name="Andreopoulos W.B."/>
            <person name="Clum A."/>
            <person name="Lindquist E."/>
            <person name="Daum C."/>
            <person name="Ramamoorthy G.K."/>
            <person name="Gryganskyi A."/>
            <person name="Culley D."/>
            <person name="Magnuson J.K."/>
            <person name="James T.Y."/>
            <person name="O'Malley M.A."/>
            <person name="Stajich J.E."/>
            <person name="Spatafora J.W."/>
            <person name="Visel A."/>
            <person name="Grigoriev I.V."/>
        </authorList>
    </citation>
    <scope>NUCLEOTIDE SEQUENCE [LARGE SCALE GENOMIC DNA]</scope>
    <source>
        <strain evidence="3 4">NRRL 2496</strain>
    </source>
</reference>
<evidence type="ECO:0000256" key="2">
    <source>
        <dbReference type="SAM" id="MobiDB-lite"/>
    </source>
</evidence>